<evidence type="ECO:0000256" key="1">
    <source>
        <dbReference type="SAM" id="MobiDB-lite"/>
    </source>
</evidence>
<name>A0A1E1KPW1_9HELO</name>
<feature type="region of interest" description="Disordered" evidence="1">
    <location>
        <begin position="25"/>
        <end position="78"/>
    </location>
</feature>
<sequence length="78" mass="9249">MPFDNFDEQWNDFVKEGKEGNKIAKTFPFNSERPNHVARESSNWDYKKDARYHSSPKKDLNPRAAFFEPTSSRKESHK</sequence>
<evidence type="ECO:0000313" key="3">
    <source>
        <dbReference type="Proteomes" id="UP000178129"/>
    </source>
</evidence>
<comment type="caution">
    <text evidence="2">The sequence shown here is derived from an EMBL/GenBank/DDBJ whole genome shotgun (WGS) entry which is preliminary data.</text>
</comment>
<dbReference type="InParanoid" id="A0A1E1KPW1"/>
<accession>A0A1E1KPW1</accession>
<organism evidence="2 3">
    <name type="scientific">Rhynchosporium graminicola</name>
    <dbReference type="NCBI Taxonomy" id="2792576"/>
    <lineage>
        <taxon>Eukaryota</taxon>
        <taxon>Fungi</taxon>
        <taxon>Dikarya</taxon>
        <taxon>Ascomycota</taxon>
        <taxon>Pezizomycotina</taxon>
        <taxon>Leotiomycetes</taxon>
        <taxon>Helotiales</taxon>
        <taxon>Ploettnerulaceae</taxon>
        <taxon>Rhynchosporium</taxon>
    </lineage>
</organism>
<dbReference type="AlphaFoldDB" id="A0A1E1KPW1"/>
<evidence type="ECO:0000313" key="2">
    <source>
        <dbReference type="EMBL" id="CZT00041.1"/>
    </source>
</evidence>
<dbReference type="Proteomes" id="UP000178129">
    <property type="component" value="Unassembled WGS sequence"/>
</dbReference>
<gene>
    <name evidence="2" type="ORF">RCO7_14575</name>
</gene>
<feature type="compositionally biased region" description="Basic and acidic residues" evidence="1">
    <location>
        <begin position="45"/>
        <end position="61"/>
    </location>
</feature>
<keyword evidence="3" id="KW-1185">Reference proteome</keyword>
<reference evidence="3" key="1">
    <citation type="submission" date="2016-03" db="EMBL/GenBank/DDBJ databases">
        <authorList>
            <person name="Ploux O."/>
        </authorList>
    </citation>
    <scope>NUCLEOTIDE SEQUENCE [LARGE SCALE GENOMIC DNA]</scope>
    <source>
        <strain evidence="3">UK7</strain>
    </source>
</reference>
<protein>
    <submittedName>
        <fullName evidence="2">Uncharacterized protein</fullName>
    </submittedName>
</protein>
<dbReference type="EMBL" id="FJUW01000018">
    <property type="protein sequence ID" value="CZT00041.1"/>
    <property type="molecule type" value="Genomic_DNA"/>
</dbReference>
<proteinExistence type="predicted"/>